<sequence length="69" mass="7243">MAVADLGDGGCTIVLDIMCASPSAPIAKLVERLGIAPSNMPRIQRLTLLAAVIVFAFLHGKQRPEVTLA</sequence>
<dbReference type="AlphaFoldDB" id="A0A5P3AJW7"/>
<dbReference type="Proteomes" id="UP000325785">
    <property type="component" value="Chromosome"/>
</dbReference>
<dbReference type="EMBL" id="CP031598">
    <property type="protein sequence ID" value="QEW28648.1"/>
    <property type="molecule type" value="Genomic_DNA"/>
</dbReference>
<reference evidence="1 2" key="1">
    <citation type="submission" date="2018-08" db="EMBL/GenBank/DDBJ databases">
        <title>Genetic Globetrotter - A new plasmid hitch-hiking vast phylogenetic and geographic distances.</title>
        <authorList>
            <person name="Vollmers J."/>
            <person name="Petersen J."/>
        </authorList>
    </citation>
    <scope>NUCLEOTIDE SEQUENCE [LARGE SCALE GENOMIC DNA]</scope>
    <source>
        <strain evidence="1 2">DSM 26383</strain>
    </source>
</reference>
<evidence type="ECO:0000313" key="1">
    <source>
        <dbReference type="EMBL" id="QEW28648.1"/>
    </source>
</evidence>
<protein>
    <submittedName>
        <fullName evidence="1">Uncharacterized protein</fullName>
    </submittedName>
</protein>
<evidence type="ECO:0000313" key="2">
    <source>
        <dbReference type="Proteomes" id="UP000325785"/>
    </source>
</evidence>
<name>A0A5P3AJW7_9RHOB</name>
<gene>
    <name evidence="1" type="ORF">RIdsm_04480</name>
</gene>
<accession>A0A5P3AJW7</accession>
<organism evidence="1 2">
    <name type="scientific">Roseovarius indicus</name>
    <dbReference type="NCBI Taxonomy" id="540747"/>
    <lineage>
        <taxon>Bacteria</taxon>
        <taxon>Pseudomonadati</taxon>
        <taxon>Pseudomonadota</taxon>
        <taxon>Alphaproteobacteria</taxon>
        <taxon>Rhodobacterales</taxon>
        <taxon>Roseobacteraceae</taxon>
        <taxon>Roseovarius</taxon>
    </lineage>
</organism>
<dbReference type="RefSeq" id="WP_057820346.1">
    <property type="nucleotide sequence ID" value="NZ_CP031598.1"/>
</dbReference>
<proteinExistence type="predicted"/>
<dbReference type="KEGG" id="rid:RIdsm_04480"/>